<feature type="transmembrane region" description="Helical" evidence="1">
    <location>
        <begin position="125"/>
        <end position="146"/>
    </location>
</feature>
<feature type="transmembrane region" description="Helical" evidence="1">
    <location>
        <begin position="42"/>
        <end position="62"/>
    </location>
</feature>
<dbReference type="GeneID" id="57906149"/>
<dbReference type="PANTHER" id="PTHR23028">
    <property type="entry name" value="ACETYLTRANSFERASE"/>
    <property type="match status" value="1"/>
</dbReference>
<feature type="domain" description="Acyltransferase 3" evidence="2">
    <location>
        <begin position="7"/>
        <end position="319"/>
    </location>
</feature>
<feature type="transmembrane region" description="Helical" evidence="1">
    <location>
        <begin position="12"/>
        <end position="30"/>
    </location>
</feature>
<feature type="transmembrane region" description="Helical" evidence="1">
    <location>
        <begin position="181"/>
        <end position="198"/>
    </location>
</feature>
<organism evidence="3 4">
    <name type="scientific">Yersinia frederiksenii</name>
    <dbReference type="NCBI Taxonomy" id="29484"/>
    <lineage>
        <taxon>Bacteria</taxon>
        <taxon>Pseudomonadati</taxon>
        <taxon>Pseudomonadota</taxon>
        <taxon>Gammaproteobacteria</taxon>
        <taxon>Enterobacterales</taxon>
        <taxon>Yersiniaceae</taxon>
        <taxon>Yersinia</taxon>
    </lineage>
</organism>
<keyword evidence="1" id="KW-0812">Transmembrane</keyword>
<reference evidence="3 4" key="1">
    <citation type="submission" date="2018-06" db="EMBL/GenBank/DDBJ databases">
        <authorList>
            <consortium name="Pathogen Informatics"/>
            <person name="Doyle S."/>
        </authorList>
    </citation>
    <scope>NUCLEOTIDE SEQUENCE [LARGE SCALE GENOMIC DNA]</scope>
    <source>
        <strain evidence="3 4">NCTC11470</strain>
    </source>
</reference>
<evidence type="ECO:0000313" key="4">
    <source>
        <dbReference type="Proteomes" id="UP000254835"/>
    </source>
</evidence>
<feature type="transmembrane region" description="Helical" evidence="1">
    <location>
        <begin position="244"/>
        <end position="263"/>
    </location>
</feature>
<feature type="transmembrane region" description="Helical" evidence="1">
    <location>
        <begin position="153"/>
        <end position="175"/>
    </location>
</feature>
<dbReference type="RefSeq" id="WP_004712747.1">
    <property type="nucleotide sequence ID" value="NZ_CP023964.1"/>
</dbReference>
<dbReference type="EMBL" id="UHJA01000001">
    <property type="protein sequence ID" value="SUP75866.1"/>
    <property type="molecule type" value="Genomic_DNA"/>
</dbReference>
<dbReference type="InterPro" id="IPR050879">
    <property type="entry name" value="Acyltransferase_3"/>
</dbReference>
<dbReference type="Pfam" id="PF01757">
    <property type="entry name" value="Acyl_transf_3"/>
    <property type="match status" value="1"/>
</dbReference>
<feature type="transmembrane region" description="Helical" evidence="1">
    <location>
        <begin position="270"/>
        <end position="291"/>
    </location>
</feature>
<keyword evidence="3" id="KW-0808">Transferase</keyword>
<proteinExistence type="predicted"/>
<feature type="transmembrane region" description="Helical" evidence="1">
    <location>
        <begin position="83"/>
        <end position="105"/>
    </location>
</feature>
<name>A0A380PQI3_YERFR</name>
<evidence type="ECO:0000313" key="3">
    <source>
        <dbReference type="EMBL" id="SUP75866.1"/>
    </source>
</evidence>
<dbReference type="AlphaFoldDB" id="A0A380PQI3"/>
<evidence type="ECO:0000256" key="1">
    <source>
        <dbReference type="SAM" id="Phobius"/>
    </source>
</evidence>
<evidence type="ECO:0000259" key="2">
    <source>
        <dbReference type="Pfam" id="PF01757"/>
    </source>
</evidence>
<accession>A0A380PQI3</accession>
<feature type="transmembrane region" description="Helical" evidence="1">
    <location>
        <begin position="303"/>
        <end position="324"/>
    </location>
</feature>
<dbReference type="Proteomes" id="UP000254835">
    <property type="component" value="Unassembled WGS sequence"/>
</dbReference>
<sequence length="355" mass="40756">MTKPRIEYLDSLRGIAALMVVISHFLERTPLRDTWFLSHFNLGQFGVVIFFILSGMVIPYSLGDSKQAIKKFITSRFFRLYPAYWLSVLFAVLSAILFTDTLPEIKTIAFNLTMIQSLFNVPDLFGVYWTLIIELIFYALCVLLFVSKLLHNIFCSLIISVAMLLVASIAAYTRWQLEMKIPVAVPLAMSLMFFGVLWREATINDNKRALNYSVVWICSFIVMLPVICFLAYSKNFGFSENPIAYWATYTSALLFFLLFTSIIKIISRYLVFMGTISYSLYLLHQFFLELISSNTSIGSGFNLVYFCFYITIVIVASTISYFTIEKPSVKFCRNILNGQKIRYALTSTPHNKSRV</sequence>
<gene>
    <name evidence="3" type="ORF">NCTC11470_00885</name>
</gene>
<keyword evidence="1" id="KW-0472">Membrane</keyword>
<protein>
    <submittedName>
        <fullName evidence="3">Fucose 4-O-acetylase and related acetyltransferases</fullName>
    </submittedName>
</protein>
<dbReference type="GO" id="GO:0016747">
    <property type="term" value="F:acyltransferase activity, transferring groups other than amino-acyl groups"/>
    <property type="evidence" value="ECO:0007669"/>
    <property type="project" value="InterPro"/>
</dbReference>
<keyword evidence="1" id="KW-1133">Transmembrane helix</keyword>
<dbReference type="OrthoDB" id="9767863at2"/>
<feature type="transmembrane region" description="Helical" evidence="1">
    <location>
        <begin position="210"/>
        <end position="232"/>
    </location>
</feature>
<dbReference type="InterPro" id="IPR002656">
    <property type="entry name" value="Acyl_transf_3_dom"/>
</dbReference>